<name>A0A3B0T4J5_9ZZZZ</name>
<sequence>MELIFVRHGEPAWAVDGINQPDPFLTERGHEQARLAAQRLANDDDPVSEIIVSPAQRSQQTAEPLAAATRVAPTTVDNLVEIQMPNWEGMPEEAVVKLFHEARDRDPEDWWDGLAGGESFRDFHHRITAAMLDLLAQRGVTQDSMGRPHLWNVEAQRQRIIIVAHGGTNAVALGWLLGVEPTPWEWERLVLGHCSMALVRAVPLAGAHIFSLRTFNDVEHLPRGLRTR</sequence>
<dbReference type="PANTHER" id="PTHR48100:SF1">
    <property type="entry name" value="HISTIDINE PHOSPHATASE FAMILY PROTEIN-RELATED"/>
    <property type="match status" value="1"/>
</dbReference>
<organism evidence="1">
    <name type="scientific">hydrothermal vent metagenome</name>
    <dbReference type="NCBI Taxonomy" id="652676"/>
    <lineage>
        <taxon>unclassified sequences</taxon>
        <taxon>metagenomes</taxon>
        <taxon>ecological metagenomes</taxon>
    </lineage>
</organism>
<evidence type="ECO:0000313" key="1">
    <source>
        <dbReference type="EMBL" id="VAW08267.1"/>
    </source>
</evidence>
<gene>
    <name evidence="1" type="ORF">MNBD_ACTINO02-1252</name>
</gene>
<dbReference type="PANTHER" id="PTHR48100">
    <property type="entry name" value="BROAD-SPECIFICITY PHOSPHATASE YOR283W-RELATED"/>
    <property type="match status" value="1"/>
</dbReference>
<dbReference type="InterPro" id="IPR029033">
    <property type="entry name" value="His_PPase_superfam"/>
</dbReference>
<evidence type="ECO:0008006" key="2">
    <source>
        <dbReference type="Google" id="ProtNLM"/>
    </source>
</evidence>
<dbReference type="EMBL" id="UOEK01000454">
    <property type="protein sequence ID" value="VAW08267.1"/>
    <property type="molecule type" value="Genomic_DNA"/>
</dbReference>
<dbReference type="InterPro" id="IPR013078">
    <property type="entry name" value="His_Pase_superF_clade-1"/>
</dbReference>
<dbReference type="CDD" id="cd07067">
    <property type="entry name" value="HP_PGM_like"/>
    <property type="match status" value="1"/>
</dbReference>
<proteinExistence type="predicted"/>
<dbReference type="InterPro" id="IPR050275">
    <property type="entry name" value="PGM_Phosphatase"/>
</dbReference>
<dbReference type="Pfam" id="PF00300">
    <property type="entry name" value="His_Phos_1"/>
    <property type="match status" value="1"/>
</dbReference>
<dbReference type="Gene3D" id="3.40.50.1240">
    <property type="entry name" value="Phosphoglycerate mutase-like"/>
    <property type="match status" value="1"/>
</dbReference>
<dbReference type="SUPFAM" id="SSF53254">
    <property type="entry name" value="Phosphoglycerate mutase-like"/>
    <property type="match status" value="1"/>
</dbReference>
<dbReference type="AlphaFoldDB" id="A0A3B0T4J5"/>
<protein>
    <recommendedName>
        <fullName evidence="2">Histidine phosphatase family protein</fullName>
    </recommendedName>
</protein>
<dbReference type="SMART" id="SM00855">
    <property type="entry name" value="PGAM"/>
    <property type="match status" value="1"/>
</dbReference>
<reference evidence="1" key="1">
    <citation type="submission" date="2018-06" db="EMBL/GenBank/DDBJ databases">
        <authorList>
            <person name="Zhirakovskaya E."/>
        </authorList>
    </citation>
    <scope>NUCLEOTIDE SEQUENCE</scope>
</reference>
<dbReference type="GO" id="GO:0005737">
    <property type="term" value="C:cytoplasm"/>
    <property type="evidence" value="ECO:0007669"/>
    <property type="project" value="TreeGrafter"/>
</dbReference>
<dbReference type="GO" id="GO:0016791">
    <property type="term" value="F:phosphatase activity"/>
    <property type="evidence" value="ECO:0007669"/>
    <property type="project" value="TreeGrafter"/>
</dbReference>
<accession>A0A3B0T4J5</accession>